<sequence length="389" mass="42017">MPSPQPPPRPPAQPPAGGLRWDLFCRVIDNYGDVGVSWRLAAGLAARGHAVRLWLDDGAPLAWMAPHGAPGVQVLPWGDPPAGMDPGDVVVETFGCDPPPAFVDRMAAAAVAPVWINLEYLSAEGYVERSHGLPSPQRNGLTKWFFYPGFTVRTGGLLREPGLMAEREAFDRDAWLAGFGLRRRPGERVASLFAYPGAPFGALMERLDEAPTLMLVCAGASQAPALSAFEALARRPSAGRLRVHAMPWLPQAGFDRLLWSCDLNFVRGEDSIVRAMWAGAPFAWHIYPQHDDAHVAKLDALLGLWQQDAGPALAAGVRALWHAWNGIAPTAGALAAGTPWPDARAWRTACEAWRGRLLAQPDLVTQLLAFQSARRSISDDQADADPSCA</sequence>
<evidence type="ECO:0000256" key="7">
    <source>
        <dbReference type="ARBA" id="ARBA00048472"/>
    </source>
</evidence>
<dbReference type="Proteomes" id="UP001336250">
    <property type="component" value="Unassembled WGS sequence"/>
</dbReference>
<name>A0AAW9Q4A0_9BURK</name>
<dbReference type="Pfam" id="PF10093">
    <property type="entry name" value="EarP"/>
    <property type="match status" value="1"/>
</dbReference>
<dbReference type="RefSeq" id="WP_332288708.1">
    <property type="nucleotide sequence ID" value="NZ_JAZIBG010000019.1"/>
</dbReference>
<reference evidence="8 9" key="1">
    <citation type="submission" date="2024-02" db="EMBL/GenBank/DDBJ databases">
        <title>Genome sequence of Aquincola sp. MAHUQ-54.</title>
        <authorList>
            <person name="Huq M.A."/>
        </authorList>
    </citation>
    <scope>NUCLEOTIDE SEQUENCE [LARGE SCALE GENOMIC DNA]</scope>
    <source>
        <strain evidence="8 9">MAHUQ-54</strain>
    </source>
</reference>
<comment type="caution">
    <text evidence="8">The sequence shown here is derived from an EMBL/GenBank/DDBJ whole genome shotgun (WGS) entry which is preliminary data.</text>
</comment>
<evidence type="ECO:0000313" key="9">
    <source>
        <dbReference type="Proteomes" id="UP001336250"/>
    </source>
</evidence>
<keyword evidence="8" id="KW-0648">Protein biosynthesis</keyword>
<evidence type="ECO:0000256" key="4">
    <source>
        <dbReference type="ARBA" id="ARBA00024346"/>
    </source>
</evidence>
<dbReference type="AlphaFoldDB" id="A0AAW9Q4A0"/>
<organism evidence="8 9">
    <name type="scientific">Aquincola agrisoli</name>
    <dbReference type="NCBI Taxonomy" id="3119538"/>
    <lineage>
        <taxon>Bacteria</taxon>
        <taxon>Pseudomonadati</taxon>
        <taxon>Pseudomonadota</taxon>
        <taxon>Betaproteobacteria</taxon>
        <taxon>Burkholderiales</taxon>
        <taxon>Sphaerotilaceae</taxon>
        <taxon>Aquincola</taxon>
    </lineage>
</organism>
<comment type="function">
    <text evidence="3">Protein-arginine rhamnosyltransferase that catalyzes the transfer of a single rhamnose to elongation factor P (EF-P) on 'Lys-32', a modification required for EF-P-dependent rescue of polyproline stalled ribosomes.</text>
</comment>
<accession>A0AAW9Q4A0</accession>
<dbReference type="InterPro" id="IPR016633">
    <property type="entry name" value="EarP"/>
</dbReference>
<dbReference type="PIRSF" id="PIRSF015557">
    <property type="entry name" value="UCP015557"/>
    <property type="match status" value="1"/>
</dbReference>
<evidence type="ECO:0000256" key="1">
    <source>
        <dbReference type="ARBA" id="ARBA00022676"/>
    </source>
</evidence>
<comment type="catalytic activity">
    <reaction evidence="7">
        <text>dTDP-beta-L-rhamnose + L-arginyl-[protein] = N(omega)-(alpha-L-rhamnosyl)-L-arginyl-[protein] + dTDP + H(+)</text>
        <dbReference type="Rhea" id="RHEA:66692"/>
        <dbReference type="Rhea" id="RHEA-COMP:10532"/>
        <dbReference type="Rhea" id="RHEA-COMP:17096"/>
        <dbReference type="ChEBI" id="CHEBI:15378"/>
        <dbReference type="ChEBI" id="CHEBI:29965"/>
        <dbReference type="ChEBI" id="CHEBI:57510"/>
        <dbReference type="ChEBI" id="CHEBI:58369"/>
        <dbReference type="ChEBI" id="CHEBI:167445"/>
    </reaction>
    <physiologicalReaction direction="left-to-right" evidence="7">
        <dbReference type="Rhea" id="RHEA:66693"/>
    </physiologicalReaction>
</comment>
<keyword evidence="9" id="KW-1185">Reference proteome</keyword>
<dbReference type="GO" id="GO:0106361">
    <property type="term" value="F:protein-arginine rhamnosyltransferase activity"/>
    <property type="evidence" value="ECO:0007669"/>
    <property type="project" value="InterPro"/>
</dbReference>
<evidence type="ECO:0000256" key="2">
    <source>
        <dbReference type="ARBA" id="ARBA00022679"/>
    </source>
</evidence>
<evidence type="ECO:0000256" key="3">
    <source>
        <dbReference type="ARBA" id="ARBA00024303"/>
    </source>
</evidence>
<proteinExistence type="inferred from homology"/>
<dbReference type="EMBL" id="JAZIBG010000019">
    <property type="protein sequence ID" value="MEF7613771.1"/>
    <property type="molecule type" value="Genomic_DNA"/>
</dbReference>
<dbReference type="GO" id="GO:0003746">
    <property type="term" value="F:translation elongation factor activity"/>
    <property type="evidence" value="ECO:0007669"/>
    <property type="project" value="UniProtKB-KW"/>
</dbReference>
<comment type="similarity">
    <text evidence="4">Belongs to the glycosyltransferase 104 family.</text>
</comment>
<evidence type="ECO:0000313" key="8">
    <source>
        <dbReference type="EMBL" id="MEF7613771.1"/>
    </source>
</evidence>
<keyword evidence="8" id="KW-0251">Elongation factor</keyword>
<gene>
    <name evidence="8" type="primary">earP</name>
    <name evidence="8" type="ORF">V4F39_07590</name>
</gene>
<keyword evidence="2" id="KW-0808">Transferase</keyword>
<keyword evidence="1" id="KW-0328">Glycosyltransferase</keyword>
<evidence type="ECO:0000256" key="6">
    <source>
        <dbReference type="ARBA" id="ARBA00030025"/>
    </source>
</evidence>
<dbReference type="NCBIfam" id="TIGR03837">
    <property type="entry name" value="efp_Arg_rhamno"/>
    <property type="match status" value="1"/>
</dbReference>
<protein>
    <recommendedName>
        <fullName evidence="5">Protein-arginine rhamnosyltransferase</fullName>
    </recommendedName>
    <alternativeName>
        <fullName evidence="6">EF-P arginine rhamnosyltransferase</fullName>
    </alternativeName>
</protein>
<evidence type="ECO:0000256" key="5">
    <source>
        <dbReference type="ARBA" id="ARBA00024416"/>
    </source>
</evidence>